<dbReference type="InterPro" id="IPR017941">
    <property type="entry name" value="Rieske_2Fe-2S"/>
</dbReference>
<dbReference type="RefSeq" id="XP_056573870.1">
    <property type="nucleotide sequence ID" value="XM_056728055.1"/>
</dbReference>
<dbReference type="InterPro" id="IPR036922">
    <property type="entry name" value="Rieske_2Fe-2S_sf"/>
</dbReference>
<evidence type="ECO:0000313" key="12">
    <source>
        <dbReference type="Proteomes" id="UP001147752"/>
    </source>
</evidence>
<dbReference type="Gene3D" id="3.30.390.30">
    <property type="match status" value="1"/>
</dbReference>
<dbReference type="InterPro" id="IPR050446">
    <property type="entry name" value="FAD-oxidoreductase/Apoptosis"/>
</dbReference>
<dbReference type="GO" id="GO:0005737">
    <property type="term" value="C:cytoplasm"/>
    <property type="evidence" value="ECO:0007669"/>
    <property type="project" value="TreeGrafter"/>
</dbReference>
<reference evidence="11" key="1">
    <citation type="submission" date="2022-12" db="EMBL/GenBank/DDBJ databases">
        <authorList>
            <person name="Petersen C."/>
        </authorList>
    </citation>
    <scope>NUCLEOTIDE SEQUENCE</scope>
    <source>
        <strain evidence="11">IBT 3081</strain>
    </source>
</reference>
<keyword evidence="7" id="KW-0560">Oxidoreductase</keyword>
<dbReference type="GO" id="GO:0016651">
    <property type="term" value="F:oxidoreductase activity, acting on NAD(P)H"/>
    <property type="evidence" value="ECO:0007669"/>
    <property type="project" value="TreeGrafter"/>
</dbReference>
<evidence type="ECO:0000256" key="5">
    <source>
        <dbReference type="ARBA" id="ARBA00022723"/>
    </source>
</evidence>
<dbReference type="GeneID" id="81467238"/>
<dbReference type="AlphaFoldDB" id="A0A9W9RDW6"/>
<sequence>MSQEYKLKDISSFASLNSLDKIEAEIEGIEGGKVLLIKLDDKVHALSPRCSHYGAPLKNGVVTGEGRLTCPWHGACFNVTTGDVEDAPAPNALNKFEVFEKEGGVYILAKEEDVKAGQRNPVVKCSVSEPKEKVVVVGGGSGTLGLVQALRELKYPGAITIISQEPDLIIDRTKLSKALITDPAKIQWRPREWYTEAAIETITDEVTAVDFEQKSISTKSGQNISYTKLVLATGGVPRTLPLQGFKGELNNIFTLRTIQDVQSIPHSRRLGEKKHRVGMESSPMERVMGTQVGRIFQSNLEKAGIKFNLSANVSHATASPSNTHNVGAVHLKDGTTLPADLVILGVGVRPATDFLRDNKSITLEKDGSIKTSSHFLVPGLQDSVFAVGDIATYPYHGPGADATGSPVRIEHWNVAQNAGRAAARAIVHAQRGPLSSLKYKAFIPVFWSALGAQLRYCGNPVNGYDDVILQEKGEGKFVAFYTAGETVVAVATMGVDPVMTKSSELMRVGKMPGKAEIVDGADVLTLEV</sequence>
<proteinExistence type="inferred from homology"/>
<keyword evidence="3" id="KW-0285">Flavoprotein</keyword>
<organism evidence="11 12">
    <name type="scientific">Penicillium concentricum</name>
    <dbReference type="NCBI Taxonomy" id="293559"/>
    <lineage>
        <taxon>Eukaryota</taxon>
        <taxon>Fungi</taxon>
        <taxon>Dikarya</taxon>
        <taxon>Ascomycota</taxon>
        <taxon>Pezizomycotina</taxon>
        <taxon>Eurotiomycetes</taxon>
        <taxon>Eurotiomycetidae</taxon>
        <taxon>Eurotiales</taxon>
        <taxon>Aspergillaceae</taxon>
        <taxon>Penicillium</taxon>
    </lineage>
</organism>
<dbReference type="PRINTS" id="PR00368">
    <property type="entry name" value="FADPNR"/>
</dbReference>
<evidence type="ECO:0000256" key="7">
    <source>
        <dbReference type="ARBA" id="ARBA00023002"/>
    </source>
</evidence>
<dbReference type="SUPFAM" id="SSF55424">
    <property type="entry name" value="FAD/NAD-linked reductases, dimerisation (C-terminal) domain"/>
    <property type="match status" value="1"/>
</dbReference>
<evidence type="ECO:0000259" key="10">
    <source>
        <dbReference type="PROSITE" id="PS51296"/>
    </source>
</evidence>
<dbReference type="EMBL" id="JAPZBT010000006">
    <property type="protein sequence ID" value="KAJ5355723.1"/>
    <property type="molecule type" value="Genomic_DNA"/>
</dbReference>
<dbReference type="PANTHER" id="PTHR43557">
    <property type="entry name" value="APOPTOSIS-INDUCING FACTOR 1"/>
    <property type="match status" value="1"/>
</dbReference>
<dbReference type="PROSITE" id="PS51296">
    <property type="entry name" value="RIESKE"/>
    <property type="match status" value="1"/>
</dbReference>
<keyword evidence="9" id="KW-0411">Iron-sulfur</keyword>
<evidence type="ECO:0000256" key="8">
    <source>
        <dbReference type="ARBA" id="ARBA00023004"/>
    </source>
</evidence>
<protein>
    <submittedName>
        <fullName evidence="11">Pyridine nucleotide-disulfide oxidoreductase dimerization</fullName>
    </submittedName>
</protein>
<dbReference type="Gene3D" id="3.50.50.60">
    <property type="entry name" value="FAD/NAD(P)-binding domain"/>
    <property type="match status" value="2"/>
</dbReference>
<evidence type="ECO:0000256" key="9">
    <source>
        <dbReference type="ARBA" id="ARBA00023014"/>
    </source>
</evidence>
<dbReference type="Pfam" id="PF07992">
    <property type="entry name" value="Pyr_redox_2"/>
    <property type="match status" value="2"/>
</dbReference>
<dbReference type="SUPFAM" id="SSF51905">
    <property type="entry name" value="FAD/NAD(P)-binding domain"/>
    <property type="match status" value="1"/>
</dbReference>
<dbReference type="OrthoDB" id="6029at2759"/>
<dbReference type="InterPro" id="IPR016156">
    <property type="entry name" value="FAD/NAD-linked_Rdtase_dimer_sf"/>
</dbReference>
<dbReference type="GO" id="GO:0051537">
    <property type="term" value="F:2 iron, 2 sulfur cluster binding"/>
    <property type="evidence" value="ECO:0007669"/>
    <property type="project" value="UniProtKB-KW"/>
</dbReference>
<comment type="similarity">
    <text evidence="2">Belongs to the FAD-dependent oxidoreductase family.</text>
</comment>
<dbReference type="Proteomes" id="UP001147752">
    <property type="component" value="Unassembled WGS sequence"/>
</dbReference>
<dbReference type="Pfam" id="PF14759">
    <property type="entry name" value="Reductase_C"/>
    <property type="match status" value="1"/>
</dbReference>
<dbReference type="GO" id="GO:0046872">
    <property type="term" value="F:metal ion binding"/>
    <property type="evidence" value="ECO:0007669"/>
    <property type="project" value="UniProtKB-KW"/>
</dbReference>
<evidence type="ECO:0000256" key="2">
    <source>
        <dbReference type="ARBA" id="ARBA00006442"/>
    </source>
</evidence>
<evidence type="ECO:0000256" key="4">
    <source>
        <dbReference type="ARBA" id="ARBA00022714"/>
    </source>
</evidence>
<keyword evidence="5" id="KW-0479">Metal-binding</keyword>
<dbReference type="SUPFAM" id="SSF50022">
    <property type="entry name" value="ISP domain"/>
    <property type="match status" value="1"/>
</dbReference>
<keyword evidence="4" id="KW-0001">2Fe-2S</keyword>
<evidence type="ECO:0000256" key="3">
    <source>
        <dbReference type="ARBA" id="ARBA00022630"/>
    </source>
</evidence>
<evidence type="ECO:0000256" key="6">
    <source>
        <dbReference type="ARBA" id="ARBA00022827"/>
    </source>
</evidence>
<keyword evidence="8" id="KW-0408">Iron</keyword>
<accession>A0A9W9RDW6</accession>
<keyword evidence="6" id="KW-0274">FAD</keyword>
<gene>
    <name evidence="11" type="ORF">N7517_010332</name>
</gene>
<evidence type="ECO:0000313" key="11">
    <source>
        <dbReference type="EMBL" id="KAJ5355723.1"/>
    </source>
</evidence>
<comment type="caution">
    <text evidence="11">The sequence shown here is derived from an EMBL/GenBank/DDBJ whole genome shotgun (WGS) entry which is preliminary data.</text>
</comment>
<evidence type="ECO:0000256" key="1">
    <source>
        <dbReference type="ARBA" id="ARBA00001974"/>
    </source>
</evidence>
<dbReference type="PANTHER" id="PTHR43557:SF2">
    <property type="entry name" value="RIESKE DOMAIN-CONTAINING PROTEIN-RELATED"/>
    <property type="match status" value="1"/>
</dbReference>
<dbReference type="CDD" id="cd03478">
    <property type="entry name" value="Rieske_AIFL_N"/>
    <property type="match status" value="1"/>
</dbReference>
<reference evidence="11" key="2">
    <citation type="journal article" date="2023" name="IMA Fungus">
        <title>Comparative genomic study of the Penicillium genus elucidates a diverse pangenome and 15 lateral gene transfer events.</title>
        <authorList>
            <person name="Petersen C."/>
            <person name="Sorensen T."/>
            <person name="Nielsen M.R."/>
            <person name="Sondergaard T.E."/>
            <person name="Sorensen J.L."/>
            <person name="Fitzpatrick D.A."/>
            <person name="Frisvad J.C."/>
            <person name="Nielsen K.L."/>
        </authorList>
    </citation>
    <scope>NUCLEOTIDE SEQUENCE</scope>
    <source>
        <strain evidence="11">IBT 3081</strain>
    </source>
</reference>
<keyword evidence="12" id="KW-1185">Reference proteome</keyword>
<dbReference type="Gene3D" id="2.102.10.10">
    <property type="entry name" value="Rieske [2Fe-2S] iron-sulphur domain"/>
    <property type="match status" value="1"/>
</dbReference>
<dbReference type="InterPro" id="IPR036188">
    <property type="entry name" value="FAD/NAD-bd_sf"/>
</dbReference>
<name>A0A9W9RDW6_9EURO</name>
<comment type="cofactor">
    <cofactor evidence="1">
        <name>FAD</name>
        <dbReference type="ChEBI" id="CHEBI:57692"/>
    </cofactor>
</comment>
<feature type="domain" description="Rieske" evidence="10">
    <location>
        <begin position="34"/>
        <end position="107"/>
    </location>
</feature>
<dbReference type="InterPro" id="IPR028202">
    <property type="entry name" value="Reductase_C"/>
</dbReference>
<dbReference type="InterPro" id="IPR023753">
    <property type="entry name" value="FAD/NAD-binding_dom"/>
</dbReference>
<dbReference type="Pfam" id="PF00355">
    <property type="entry name" value="Rieske"/>
    <property type="match status" value="1"/>
</dbReference>